<accession>A0A0G4IYE9</accession>
<evidence type="ECO:0000313" key="3">
    <source>
        <dbReference type="EMBL" id="CEP00091.1"/>
    </source>
</evidence>
<evidence type="ECO:0000313" key="6">
    <source>
        <dbReference type="Proteomes" id="UP000290189"/>
    </source>
</evidence>
<feature type="domain" description="Aminotransferase class V" evidence="2">
    <location>
        <begin position="107"/>
        <end position="381"/>
    </location>
</feature>
<keyword evidence="4" id="KW-0496">Mitochondrion</keyword>
<dbReference type="STRING" id="37360.A0A0G4IYE9"/>
<sequence length="450" mass="48920">MVLTLPPPEAMPGNPYRAVQDMVDGSLAYASPAAVPVALPPGGVQFGAEAKRALFAIDADVTFLNHGSYGACPRPILDVQRAYQDMMEKQPVAFFHDVGPRIVDVVRRVAAYVNADAPGQIALTSNATSATACVLRSLPFNASSVIVSLDLGYNAVRNAISEIVDRTGARHHVAATRAPYTSQAIAAAVEQAIASYDRVDLVVVDHITSATALVLPVHEIVALCHERGVQVLVDGAHAVGQVPIDLKAMRPDFYVSNFHKWMMAPKSVSFLFVRDAAVRSKMRPTAVSHGHRQGFLAEFSWTGTMDFSAWLAVPACIEFHDRMGGRALMQRNHDVCVKAAGTLADRWNTTLITDDDACRAGSMCVVELPHGLFPFRVGGDLQPGLLQSALVVLHRVLLDEYHIECMPVVIECRRPGIRISVQMYNDEADFERLGAAILDIVKRPVMTDHQ</sequence>
<dbReference type="InterPro" id="IPR015421">
    <property type="entry name" value="PyrdxlP-dep_Trfase_major"/>
</dbReference>
<dbReference type="EMBL" id="OVEO01000013">
    <property type="protein sequence ID" value="SPR00214.1"/>
    <property type="molecule type" value="Genomic_DNA"/>
</dbReference>
<name>A0A0G4IYE9_PLABS</name>
<dbReference type="InterPro" id="IPR000192">
    <property type="entry name" value="Aminotrans_V_dom"/>
</dbReference>
<organism evidence="3 5">
    <name type="scientific">Plasmodiophora brassicae</name>
    <name type="common">Clubroot disease agent</name>
    <dbReference type="NCBI Taxonomy" id="37360"/>
    <lineage>
        <taxon>Eukaryota</taxon>
        <taxon>Sar</taxon>
        <taxon>Rhizaria</taxon>
        <taxon>Endomyxa</taxon>
        <taxon>Phytomyxea</taxon>
        <taxon>Plasmodiophorida</taxon>
        <taxon>Plasmodiophoridae</taxon>
        <taxon>Plasmodiophora</taxon>
    </lineage>
</organism>
<dbReference type="PANTHER" id="PTHR43092">
    <property type="entry name" value="L-CYSTEINE DESULFHYDRASE"/>
    <property type="match status" value="1"/>
</dbReference>
<evidence type="ECO:0000259" key="2">
    <source>
        <dbReference type="Pfam" id="PF00266"/>
    </source>
</evidence>
<dbReference type="InterPro" id="IPR015424">
    <property type="entry name" value="PyrdxlP-dep_Trfase"/>
</dbReference>
<dbReference type="OMA" id="KELVQMC"/>
<proteinExistence type="predicted"/>
<protein>
    <recommendedName>
        <fullName evidence="2">Aminotransferase class V domain-containing protein</fullName>
    </recommendedName>
</protein>
<keyword evidence="5" id="KW-1185">Reference proteome</keyword>
<dbReference type="Gene3D" id="3.40.640.10">
    <property type="entry name" value="Type I PLP-dependent aspartate aminotransferase-like (Major domain)"/>
    <property type="match status" value="1"/>
</dbReference>
<dbReference type="Proteomes" id="UP000290189">
    <property type="component" value="Unassembled WGS sequence"/>
</dbReference>
<reference evidence="4 6" key="2">
    <citation type="submission" date="2018-03" db="EMBL/GenBank/DDBJ databases">
        <authorList>
            <person name="Fogelqvist J."/>
        </authorList>
    </citation>
    <scope>NUCLEOTIDE SEQUENCE [LARGE SCALE GENOMIC DNA]</scope>
</reference>
<keyword evidence="1" id="KW-0663">Pyridoxal phosphate</keyword>
<dbReference type="AlphaFoldDB" id="A0A0G4IYE9"/>
<dbReference type="PANTHER" id="PTHR43092:SF2">
    <property type="entry name" value="HERCYNYLCYSTEINE SULFOXIDE LYASE"/>
    <property type="match status" value="1"/>
</dbReference>
<dbReference type="InterPro" id="IPR015422">
    <property type="entry name" value="PyrdxlP-dep_Trfase_small"/>
</dbReference>
<evidence type="ECO:0000313" key="4">
    <source>
        <dbReference type="EMBL" id="SPR00214.1"/>
    </source>
</evidence>
<dbReference type="Gene3D" id="3.90.1150.10">
    <property type="entry name" value="Aspartate Aminotransferase, domain 1"/>
    <property type="match status" value="1"/>
</dbReference>
<dbReference type="EMBL" id="CDSF01000097">
    <property type="protein sequence ID" value="CEP00091.1"/>
    <property type="molecule type" value="Genomic_DNA"/>
</dbReference>
<evidence type="ECO:0000313" key="5">
    <source>
        <dbReference type="Proteomes" id="UP000039324"/>
    </source>
</evidence>
<reference evidence="3 5" key="1">
    <citation type="submission" date="2015-02" db="EMBL/GenBank/DDBJ databases">
        <authorList>
            <person name="Chooi Y.-H."/>
        </authorList>
    </citation>
    <scope>NUCLEOTIDE SEQUENCE [LARGE SCALE GENOMIC DNA]</scope>
    <source>
        <strain evidence="3">E3</strain>
    </source>
</reference>
<gene>
    <name evidence="3" type="ORF">PBRA_007825</name>
    <name evidence="4" type="ORF">PLBR_LOCUS7429</name>
</gene>
<dbReference type="Pfam" id="PF00266">
    <property type="entry name" value="Aminotran_5"/>
    <property type="match status" value="1"/>
</dbReference>
<dbReference type="Proteomes" id="UP000039324">
    <property type="component" value="Unassembled WGS sequence"/>
</dbReference>
<geneLocation type="mitochondrion" evidence="4"/>
<dbReference type="SUPFAM" id="SSF53383">
    <property type="entry name" value="PLP-dependent transferases"/>
    <property type="match status" value="1"/>
</dbReference>
<dbReference type="OrthoDB" id="5978656at2759"/>
<evidence type="ECO:0000256" key="1">
    <source>
        <dbReference type="ARBA" id="ARBA00022898"/>
    </source>
</evidence>